<dbReference type="PANTHER" id="PTHR45648:SF106">
    <property type="entry name" value="ANTHER-SPECIFIC PROLINE-RICH PROTEIN APG"/>
    <property type="match status" value="1"/>
</dbReference>
<gene>
    <name evidence="5" type="ORF">NE237_031368</name>
</gene>
<name>A0A9Q0L1E7_9MAGN</name>
<evidence type="ECO:0000256" key="2">
    <source>
        <dbReference type="ARBA" id="ARBA00022801"/>
    </source>
</evidence>
<dbReference type="GO" id="GO:0016788">
    <property type="term" value="F:hydrolase activity, acting on ester bonds"/>
    <property type="evidence" value="ECO:0007669"/>
    <property type="project" value="InterPro"/>
</dbReference>
<keyword evidence="6" id="KW-1185">Reference proteome</keyword>
<dbReference type="OrthoDB" id="1600564at2759"/>
<dbReference type="InterPro" id="IPR035669">
    <property type="entry name" value="SGNH_plant_lipase-like"/>
</dbReference>
<dbReference type="SUPFAM" id="SSF52266">
    <property type="entry name" value="SGNH hydrolase"/>
    <property type="match status" value="1"/>
</dbReference>
<dbReference type="AlphaFoldDB" id="A0A9Q0L1E7"/>
<organism evidence="5 6">
    <name type="scientific">Protea cynaroides</name>
    <dbReference type="NCBI Taxonomy" id="273540"/>
    <lineage>
        <taxon>Eukaryota</taxon>
        <taxon>Viridiplantae</taxon>
        <taxon>Streptophyta</taxon>
        <taxon>Embryophyta</taxon>
        <taxon>Tracheophyta</taxon>
        <taxon>Spermatophyta</taxon>
        <taxon>Magnoliopsida</taxon>
        <taxon>Proteales</taxon>
        <taxon>Proteaceae</taxon>
        <taxon>Protea</taxon>
    </lineage>
</organism>
<proteinExistence type="inferred from homology"/>
<comment type="caution">
    <text evidence="5">The sequence shown here is derived from an EMBL/GenBank/DDBJ whole genome shotgun (WGS) entry which is preliminary data.</text>
</comment>
<evidence type="ECO:0000256" key="4">
    <source>
        <dbReference type="SAM" id="SignalP"/>
    </source>
</evidence>
<keyword evidence="2" id="KW-0378">Hydrolase</keyword>
<reference evidence="5" key="1">
    <citation type="journal article" date="2023" name="Plant J.">
        <title>The genome of the king protea, Protea cynaroides.</title>
        <authorList>
            <person name="Chang J."/>
            <person name="Duong T.A."/>
            <person name="Schoeman C."/>
            <person name="Ma X."/>
            <person name="Roodt D."/>
            <person name="Barker N."/>
            <person name="Li Z."/>
            <person name="Van de Peer Y."/>
            <person name="Mizrachi E."/>
        </authorList>
    </citation>
    <scope>NUCLEOTIDE SEQUENCE</scope>
    <source>
        <tissue evidence="5">Young leaves</tissue>
    </source>
</reference>
<dbReference type="GO" id="GO:0016042">
    <property type="term" value="P:lipid catabolic process"/>
    <property type="evidence" value="ECO:0007669"/>
    <property type="project" value="UniProtKB-KW"/>
</dbReference>
<keyword evidence="3" id="KW-0443">Lipid metabolism</keyword>
<feature type="signal peptide" evidence="4">
    <location>
        <begin position="1"/>
        <end position="27"/>
    </location>
</feature>
<evidence type="ECO:0000256" key="1">
    <source>
        <dbReference type="ARBA" id="ARBA00008668"/>
    </source>
</evidence>
<dbReference type="Pfam" id="PF00657">
    <property type="entry name" value="Lipase_GDSL"/>
    <property type="match status" value="1"/>
</dbReference>
<evidence type="ECO:0008006" key="7">
    <source>
        <dbReference type="Google" id="ProtNLM"/>
    </source>
</evidence>
<dbReference type="Gene3D" id="3.40.50.1110">
    <property type="entry name" value="SGNH hydrolase"/>
    <property type="match status" value="1"/>
</dbReference>
<evidence type="ECO:0000313" key="5">
    <source>
        <dbReference type="EMBL" id="KAJ4980531.1"/>
    </source>
</evidence>
<dbReference type="InterPro" id="IPR051058">
    <property type="entry name" value="GDSL_Est/Lipase"/>
</dbReference>
<sequence>MGHHCNSVVSFCFFIISFLITVIHTEADKMVPALFIFGDSLVDVGNNNYILSVLKANYPHNGIDFTDHKATGRYTNGKNAADFIVEKLGLLTLPPYLSLVTASNKNTLFLGGVNFASGGAGILDHTKLLFASISLDEQIDYYSMVYGELVKQLGADATQKLLSKSIFGIVIGSNDMLGYIRSSSTLPRNTTLPQLVDLMISTLPGQLKRIYNLGARKFAFIGMGPIGCTPSQRSLNKTGECNEEINYWSHTFNERVKALLEEMKSENNDMNYSFFDAYSQLLDFIQNPDAYGFSEVKAACCGLGNLRGGAPCLPISLYCSNRSDHVFWDFYHPTEAAYRIIADNVFEGSQPYAYPINVKQLAAL</sequence>
<dbReference type="Proteomes" id="UP001141806">
    <property type="component" value="Unassembled WGS sequence"/>
</dbReference>
<evidence type="ECO:0000256" key="3">
    <source>
        <dbReference type="ARBA" id="ARBA00022963"/>
    </source>
</evidence>
<dbReference type="EMBL" id="JAMYWD010000001">
    <property type="protein sequence ID" value="KAJ4980531.1"/>
    <property type="molecule type" value="Genomic_DNA"/>
</dbReference>
<comment type="similarity">
    <text evidence="1">Belongs to the 'GDSL' lipolytic enzyme family.</text>
</comment>
<dbReference type="InterPro" id="IPR001087">
    <property type="entry name" value="GDSL"/>
</dbReference>
<evidence type="ECO:0000313" key="6">
    <source>
        <dbReference type="Proteomes" id="UP001141806"/>
    </source>
</evidence>
<feature type="chain" id="PRO_5040249586" description="GDSL esterase/lipase" evidence="4">
    <location>
        <begin position="28"/>
        <end position="364"/>
    </location>
</feature>
<accession>A0A9Q0L1E7</accession>
<dbReference type="InterPro" id="IPR036514">
    <property type="entry name" value="SGNH_hydro_sf"/>
</dbReference>
<dbReference type="PANTHER" id="PTHR45648">
    <property type="entry name" value="GDSL LIPASE/ACYLHYDROLASE FAMILY PROTEIN (AFU_ORTHOLOGUE AFUA_4G14700)"/>
    <property type="match status" value="1"/>
</dbReference>
<protein>
    <recommendedName>
        <fullName evidence="7">GDSL esterase/lipase</fullName>
    </recommendedName>
</protein>
<dbReference type="CDD" id="cd01837">
    <property type="entry name" value="SGNH_plant_lipase_like"/>
    <property type="match status" value="1"/>
</dbReference>
<keyword evidence="3" id="KW-0442">Lipid degradation</keyword>
<keyword evidence="4" id="KW-0732">Signal</keyword>